<organism evidence="11 12">
    <name type="scientific">Vespula pensylvanica</name>
    <name type="common">Western yellow jacket</name>
    <name type="synonym">Wasp</name>
    <dbReference type="NCBI Taxonomy" id="30213"/>
    <lineage>
        <taxon>Eukaryota</taxon>
        <taxon>Metazoa</taxon>
        <taxon>Ecdysozoa</taxon>
        <taxon>Arthropoda</taxon>
        <taxon>Hexapoda</taxon>
        <taxon>Insecta</taxon>
        <taxon>Pterygota</taxon>
        <taxon>Neoptera</taxon>
        <taxon>Endopterygota</taxon>
        <taxon>Hymenoptera</taxon>
        <taxon>Apocrita</taxon>
        <taxon>Aculeata</taxon>
        <taxon>Vespoidea</taxon>
        <taxon>Vespidae</taxon>
        <taxon>Vespinae</taxon>
        <taxon>Vespula</taxon>
    </lineage>
</organism>
<dbReference type="Pfam" id="PF01151">
    <property type="entry name" value="ELO"/>
    <property type="match status" value="2"/>
</dbReference>
<dbReference type="PANTHER" id="PTHR11157">
    <property type="entry name" value="FATTY ACID ACYL TRANSFERASE-RELATED"/>
    <property type="match status" value="1"/>
</dbReference>
<feature type="transmembrane region" description="Helical" evidence="10">
    <location>
        <begin position="130"/>
        <end position="153"/>
    </location>
</feature>
<protein>
    <recommendedName>
        <fullName evidence="10">Elongation of very long chain fatty acids protein</fullName>
        <ecNumber evidence="10">2.3.1.199</ecNumber>
    </recommendedName>
    <alternativeName>
        <fullName evidence="10">Very-long-chain 3-oxoacyl-CoA synthase</fullName>
    </alternativeName>
</protein>
<comment type="catalytic activity">
    <reaction evidence="10">
        <text>a very-long-chain acyl-CoA + malonyl-CoA + H(+) = a very-long-chain 3-oxoacyl-CoA + CO2 + CoA</text>
        <dbReference type="Rhea" id="RHEA:32727"/>
        <dbReference type="ChEBI" id="CHEBI:15378"/>
        <dbReference type="ChEBI" id="CHEBI:16526"/>
        <dbReference type="ChEBI" id="CHEBI:57287"/>
        <dbReference type="ChEBI" id="CHEBI:57384"/>
        <dbReference type="ChEBI" id="CHEBI:90725"/>
        <dbReference type="ChEBI" id="CHEBI:90736"/>
        <dbReference type="EC" id="2.3.1.199"/>
    </reaction>
</comment>
<reference evidence="11" key="1">
    <citation type="journal article" date="2020" name="G3 (Bethesda)">
        <title>High-Quality Assemblies for Three Invasive Social Wasps from the &lt;i&gt;Vespula&lt;/i&gt; Genus.</title>
        <authorList>
            <person name="Harrop T.W.R."/>
            <person name="Guhlin J."/>
            <person name="McLaughlin G.M."/>
            <person name="Permina E."/>
            <person name="Stockwell P."/>
            <person name="Gilligan J."/>
            <person name="Le Lec M.F."/>
            <person name="Gruber M.A.M."/>
            <person name="Quinn O."/>
            <person name="Lovegrove M."/>
            <person name="Duncan E.J."/>
            <person name="Remnant E.J."/>
            <person name="Van Eeckhoven J."/>
            <person name="Graham B."/>
            <person name="Knapp R.A."/>
            <person name="Langford K.W."/>
            <person name="Kronenberg Z."/>
            <person name="Press M.O."/>
            <person name="Eacker S.M."/>
            <person name="Wilson-Rankin E.E."/>
            <person name="Purcell J."/>
            <person name="Lester P.J."/>
            <person name="Dearden P.K."/>
        </authorList>
    </citation>
    <scope>NUCLEOTIDE SEQUENCE</scope>
    <source>
        <strain evidence="11">Volc-1</strain>
    </source>
</reference>
<dbReference type="Proteomes" id="UP000600918">
    <property type="component" value="Unassembled WGS sequence"/>
</dbReference>
<keyword evidence="4 10" id="KW-0812">Transmembrane</keyword>
<evidence type="ECO:0000256" key="2">
    <source>
        <dbReference type="ARBA" id="ARBA00022516"/>
    </source>
</evidence>
<dbReference type="GO" id="GO:0034625">
    <property type="term" value="P:fatty acid elongation, monounsaturated fatty acid"/>
    <property type="evidence" value="ECO:0007669"/>
    <property type="project" value="TreeGrafter"/>
</dbReference>
<dbReference type="EMBL" id="JACSDY010000001">
    <property type="protein sequence ID" value="KAF7437754.1"/>
    <property type="molecule type" value="Genomic_DNA"/>
</dbReference>
<name>A0A834PDR5_VESPE</name>
<evidence type="ECO:0000313" key="11">
    <source>
        <dbReference type="EMBL" id="KAF7437754.1"/>
    </source>
</evidence>
<keyword evidence="5 10" id="KW-0276">Fatty acid metabolism</keyword>
<feature type="transmembrane region" description="Helical" evidence="10">
    <location>
        <begin position="189"/>
        <end position="207"/>
    </location>
</feature>
<feature type="transmembrane region" description="Helical" evidence="10">
    <location>
        <begin position="29"/>
        <end position="49"/>
    </location>
</feature>
<feature type="transmembrane region" description="Helical" evidence="10">
    <location>
        <begin position="368"/>
        <end position="391"/>
    </location>
</feature>
<evidence type="ECO:0000256" key="6">
    <source>
        <dbReference type="ARBA" id="ARBA00022989"/>
    </source>
</evidence>
<keyword evidence="12" id="KW-1185">Reference proteome</keyword>
<comment type="similarity">
    <text evidence="10">Belongs to the ELO family.</text>
</comment>
<keyword evidence="9 10" id="KW-0275">Fatty acid biosynthesis</keyword>
<dbReference type="EC" id="2.3.1.199" evidence="10"/>
<keyword evidence="6 10" id="KW-1133">Transmembrane helix</keyword>
<keyword evidence="2 10" id="KW-0444">Lipid biosynthesis</keyword>
<dbReference type="AlphaFoldDB" id="A0A834PDR5"/>
<dbReference type="GO" id="GO:0042761">
    <property type="term" value="P:very long-chain fatty acid biosynthetic process"/>
    <property type="evidence" value="ECO:0007669"/>
    <property type="project" value="TreeGrafter"/>
</dbReference>
<accession>A0A834PDR5</accession>
<comment type="subcellular location">
    <subcellularLocation>
        <location evidence="1">Membrane</location>
        <topology evidence="1">Multi-pass membrane protein</topology>
    </subcellularLocation>
</comment>
<evidence type="ECO:0000256" key="8">
    <source>
        <dbReference type="ARBA" id="ARBA00023136"/>
    </source>
</evidence>
<dbReference type="PANTHER" id="PTHR11157:SF113">
    <property type="entry name" value="ELONGATION OF VERY LONG CHAIN FATTY ACIDS PROTEIN"/>
    <property type="match status" value="1"/>
</dbReference>
<feature type="transmembrane region" description="Helical" evidence="10">
    <location>
        <begin position="165"/>
        <end position="183"/>
    </location>
</feature>
<keyword evidence="8 10" id="KW-0472">Membrane</keyword>
<comment type="caution">
    <text evidence="11">The sequence shown here is derived from an EMBL/GenBank/DDBJ whole genome shotgun (WGS) entry which is preliminary data.</text>
</comment>
<evidence type="ECO:0000256" key="7">
    <source>
        <dbReference type="ARBA" id="ARBA00023098"/>
    </source>
</evidence>
<evidence type="ECO:0000256" key="5">
    <source>
        <dbReference type="ARBA" id="ARBA00022832"/>
    </source>
</evidence>
<evidence type="ECO:0000256" key="9">
    <source>
        <dbReference type="ARBA" id="ARBA00023160"/>
    </source>
</evidence>
<feature type="transmembrane region" description="Helical" evidence="10">
    <location>
        <begin position="61"/>
        <end position="80"/>
    </location>
</feature>
<keyword evidence="7 10" id="KW-0443">Lipid metabolism</keyword>
<evidence type="ECO:0000256" key="4">
    <source>
        <dbReference type="ARBA" id="ARBA00022692"/>
    </source>
</evidence>
<dbReference type="GO" id="GO:0009922">
    <property type="term" value="F:fatty acid elongase activity"/>
    <property type="evidence" value="ECO:0007669"/>
    <property type="project" value="UniProtKB-EC"/>
</dbReference>
<evidence type="ECO:0000256" key="1">
    <source>
        <dbReference type="ARBA" id="ARBA00004141"/>
    </source>
</evidence>
<dbReference type="GO" id="GO:0034626">
    <property type="term" value="P:fatty acid elongation, polyunsaturated fatty acid"/>
    <property type="evidence" value="ECO:0007669"/>
    <property type="project" value="TreeGrafter"/>
</dbReference>
<dbReference type="InterPro" id="IPR002076">
    <property type="entry name" value="ELO_fam"/>
</dbReference>
<evidence type="ECO:0000256" key="10">
    <source>
        <dbReference type="RuleBase" id="RU361115"/>
    </source>
</evidence>
<proteinExistence type="inferred from homology"/>
<feature type="transmembrane region" description="Helical" evidence="10">
    <location>
        <begin position="344"/>
        <end position="362"/>
    </location>
</feature>
<keyword evidence="3 10" id="KW-0808">Transferase</keyword>
<evidence type="ECO:0000256" key="3">
    <source>
        <dbReference type="ARBA" id="ARBA00022679"/>
    </source>
</evidence>
<evidence type="ECO:0000313" key="12">
    <source>
        <dbReference type="Proteomes" id="UP000600918"/>
    </source>
</evidence>
<dbReference type="GO" id="GO:0005789">
    <property type="term" value="C:endoplasmic reticulum membrane"/>
    <property type="evidence" value="ECO:0007669"/>
    <property type="project" value="TreeGrafter"/>
</dbReference>
<gene>
    <name evidence="11" type="ORF">H0235_000145</name>
</gene>
<dbReference type="GO" id="GO:0019367">
    <property type="term" value="P:fatty acid elongation, saturated fatty acid"/>
    <property type="evidence" value="ECO:0007669"/>
    <property type="project" value="TreeGrafter"/>
</dbReference>
<sequence length="493" mass="56675">MSLLGNMYNEFVENVDSRVKLLPLVGTSFAVPTIIAVYFLVIYFGPIYMNDRPAYSLKRFIQFYNIFQILANSIIIYMYIDGGWYKDVFIYCVPITYSTDAGSMKGGWFTKLSIFCEPIVYNTDPANMELLNACWWACLTKFIDLIETGIFVLRKKDSQISFLHLYHHISTVLISWIFGKHYAAGMATFLPLVNCSIHVIMYTYYFLSTCGPSFQKIIHRYKFLLTITQMGGWFTKLSIFCEPIVYSTDPANMEVQFVILICHVSQSLSPNCDIDYTPVNSFIVFKLIKGGWFTKLSIFCEPIAYSTDPANMELLSACWWACLTKFIDLIETGIFVLRKKDSQISFLHLYHHISTVLISWIFGKHYAAGMATFLPLVNCSIHVIMYTYYFLSTCGPSVQKIIHRYKFLLTITQMDYGIKQILQVAKRMYREPLVDGTSCEKRPPRLKLWLFGSLCLQSILSLKDTNVEEQTGENTKQLRAQTVQKAVRIANGA</sequence>
<dbReference type="GO" id="GO:0030148">
    <property type="term" value="P:sphingolipid biosynthetic process"/>
    <property type="evidence" value="ECO:0007669"/>
    <property type="project" value="TreeGrafter"/>
</dbReference>